<name>A0A511IZ33_9ENTE</name>
<feature type="coiled-coil region" evidence="1">
    <location>
        <begin position="402"/>
        <end position="429"/>
    </location>
</feature>
<proteinExistence type="predicted"/>
<reference evidence="3 4" key="1">
    <citation type="submission" date="2019-07" db="EMBL/GenBank/DDBJ databases">
        <title>Whole genome shotgun sequence of Enterococcus villorum NBRC 100699.</title>
        <authorList>
            <person name="Hosoyama A."/>
            <person name="Uohara A."/>
            <person name="Ohji S."/>
            <person name="Ichikawa N."/>
        </authorList>
    </citation>
    <scope>NUCLEOTIDE SEQUENCE [LARGE SCALE GENOMIC DNA]</scope>
    <source>
        <strain evidence="3 4">NBRC 100699</strain>
    </source>
</reference>
<evidence type="ECO:0000256" key="2">
    <source>
        <dbReference type="SAM" id="MobiDB-lite"/>
    </source>
</evidence>
<accession>A0A511IZ33</accession>
<evidence type="ECO:0000313" key="3">
    <source>
        <dbReference type="EMBL" id="GEL91017.1"/>
    </source>
</evidence>
<dbReference type="Proteomes" id="UP000321830">
    <property type="component" value="Unassembled WGS sequence"/>
</dbReference>
<organism evidence="3 4">
    <name type="scientific">Enterococcus villorum</name>
    <dbReference type="NCBI Taxonomy" id="112904"/>
    <lineage>
        <taxon>Bacteria</taxon>
        <taxon>Bacillati</taxon>
        <taxon>Bacillota</taxon>
        <taxon>Bacilli</taxon>
        <taxon>Lactobacillales</taxon>
        <taxon>Enterococcaceae</taxon>
        <taxon>Enterococcus</taxon>
    </lineage>
</organism>
<feature type="coiled-coil region" evidence="1">
    <location>
        <begin position="253"/>
        <end position="280"/>
    </location>
</feature>
<protein>
    <submittedName>
        <fullName evidence="3">Uncharacterized protein</fullName>
    </submittedName>
</protein>
<dbReference type="RefSeq" id="WP_010752017.1">
    <property type="nucleotide sequence ID" value="NZ_BJWF01000002.1"/>
</dbReference>
<feature type="region of interest" description="Disordered" evidence="2">
    <location>
        <begin position="56"/>
        <end position="91"/>
    </location>
</feature>
<sequence>MKLDQIVTMALQTANILNGTLHSENQNQGKELGEISDLENSFEISFLSDETHLREKRHTKHRNEMDSQQSSKMADSYHRHPYSAHSPKEKLPIPYKKDFKQSQIEQQKIKELIKNKRTEFYELKKESHSKSFTLRHTQKFYKEFHDLKDRLLINQTMMIDQQRTINIFLEYGKIVDKENALKYVKKYDFKINKSKIDEETINNLISDCEEMIKELQKSIKSKAKETRLGNTSTTTTTAKPIISREGGQILISALDLSKQYTDLTHEINKLSEKAKKLVIQLFENKQSPQAKPLHNINNIKTDIENINKNLIPKLEKERNLVKDKITDEKKNIESLVKEGKINSDKAAEFIKMYDDLISNSDGPIYSFSLEESTKPKGIHVESTPKTTIPPLSELEGYTVLRFSDLSEKYNDLTQKINDLCSQINNLDSRLHTYKNLTPYDIQEIKVAINTMENEKLPKLKFDRKEIESEIIHERKCLEEHVKNRKLSPSFAKEYINEYDKLIHQFEKPSKEFDIDSRRMNQLFPNFTPTTAVNNTFTTESPTIFTSETYIQRRNKMLESDLSRVMKEIKYLRDTVDWATSSNLKFNLLERKQNPGGYTPIYSDEYLNEKLDDVRNNQLPKVEYERDLVQSQIINEKDYISSLIKEGKINFSVAAECMNKYEKLLNQLEKPIHDFNIDNARERIDSLVKQSLSKYTSAIAENNKTTIERPPISTPETYIQIRNKMIEKNFYEVKKRTTEIYRHLTDIEFALYAEKQNPKIDNRIEDLIARRDEIKNNQLPKLDYERGLIQDQIINEKHYINSLIKAGKMSAVEAKEFISKYNELITINKFEPPIPDINLDNAKERIDSLVKQSYLTKYAPTTERPTPTIDVSTTARPTISPQELDIQKRIMERVSRYEAMRISVSGIRGQAKYAKDMILAKKKNPDDDRIPGIEESREQLEFLNARLLSLENERTGIQSVLMNEKNSIEPLVKKGKMSAVKATEYINLYNELIDRLKEPIPDINMINHTITTERIATTTPASPTIFTSESEARKRIKEVESSFNDVIGAITSLRSQVHDIEELLLEKKKNPEYNLLSIEKLREERENIRAGLLPIEKQRTFIQSALMDEKKSIEALVKSGKMSAVEAREYINKYNELIDKSKQPLYGVNMDNNTSTTKRAMTTTTEIPTTPTISTPETYIQRRNKILELKLDMVIQEITYLNNKTNDIDDMLFFKEQVPELSLPNSIEVLRAQRDEIRYDLLPSLEYRRDFVQSQIMNEKNAIESLLKTGKMSAVEAEKYRSEYNKLMDKFELPRYYIDIESDNKRKKRDLSLEQSFSEKLANTATDNKEKQRLSKKLESIATNNKQNVLRNRSARKRKSVIAR</sequence>
<evidence type="ECO:0000256" key="1">
    <source>
        <dbReference type="SAM" id="Coils"/>
    </source>
</evidence>
<evidence type="ECO:0000313" key="4">
    <source>
        <dbReference type="Proteomes" id="UP000321830"/>
    </source>
</evidence>
<comment type="caution">
    <text evidence="3">The sequence shown here is derived from an EMBL/GenBank/DDBJ whole genome shotgun (WGS) entry which is preliminary data.</text>
</comment>
<gene>
    <name evidence="3" type="ORF">EVI01_03540</name>
</gene>
<keyword evidence="1" id="KW-0175">Coiled coil</keyword>
<dbReference type="EMBL" id="BJWF01000002">
    <property type="protein sequence ID" value="GEL91017.1"/>
    <property type="molecule type" value="Genomic_DNA"/>
</dbReference>